<dbReference type="AlphaFoldDB" id="A0A316GJE6"/>
<feature type="transmembrane region" description="Helical" evidence="1">
    <location>
        <begin position="86"/>
        <end position="107"/>
    </location>
</feature>
<evidence type="ECO:0000256" key="1">
    <source>
        <dbReference type="SAM" id="Phobius"/>
    </source>
</evidence>
<feature type="transmembrane region" description="Helical" evidence="1">
    <location>
        <begin position="20"/>
        <end position="41"/>
    </location>
</feature>
<keyword evidence="1" id="KW-0472">Membrane</keyword>
<feature type="transmembrane region" description="Helical" evidence="1">
    <location>
        <begin position="53"/>
        <end position="74"/>
    </location>
</feature>
<protein>
    <submittedName>
        <fullName evidence="2">Uncharacterized protein</fullName>
    </submittedName>
</protein>
<dbReference type="InterPro" id="IPR035308">
    <property type="entry name" value="DUF5368"/>
</dbReference>
<gene>
    <name evidence="2" type="ORF">C7455_104301</name>
</gene>
<evidence type="ECO:0000313" key="2">
    <source>
        <dbReference type="EMBL" id="PWK60664.1"/>
    </source>
</evidence>
<dbReference type="RefSeq" id="WP_109668028.1">
    <property type="nucleotide sequence ID" value="NZ_QGGW01000004.1"/>
</dbReference>
<sequence>MEELTLETMIAVFEEMFGAGLFWALVAAAVVVTLGWIYVLIRDRTLGMRQFLVAQLFMPVGAVLAIWFVMAVTNSHLSDIGGPVDVIIFLGIAAMGAVGSAILVYVIERLVLRRRPAE</sequence>
<dbReference type="OrthoDB" id="7362481at2"/>
<organism evidence="2 3">
    <name type="scientific">Roseicyclus mahoneyensis</name>
    <dbReference type="NCBI Taxonomy" id="164332"/>
    <lineage>
        <taxon>Bacteria</taxon>
        <taxon>Pseudomonadati</taxon>
        <taxon>Pseudomonadota</taxon>
        <taxon>Alphaproteobacteria</taxon>
        <taxon>Rhodobacterales</taxon>
        <taxon>Roseobacteraceae</taxon>
        <taxon>Roseicyclus</taxon>
    </lineage>
</organism>
<keyword evidence="3" id="KW-1185">Reference proteome</keyword>
<comment type="caution">
    <text evidence="2">The sequence shown here is derived from an EMBL/GenBank/DDBJ whole genome shotgun (WGS) entry which is preliminary data.</text>
</comment>
<accession>A0A316GJE6</accession>
<evidence type="ECO:0000313" key="3">
    <source>
        <dbReference type="Proteomes" id="UP000245708"/>
    </source>
</evidence>
<dbReference type="Pfam" id="PF17336">
    <property type="entry name" value="DUF5368"/>
    <property type="match status" value="1"/>
</dbReference>
<reference evidence="2 3" key="1">
    <citation type="submission" date="2018-05" db="EMBL/GenBank/DDBJ databases">
        <title>Genomic Encyclopedia of Type Strains, Phase IV (KMG-IV): sequencing the most valuable type-strain genomes for metagenomic binning, comparative biology and taxonomic classification.</title>
        <authorList>
            <person name="Goeker M."/>
        </authorList>
    </citation>
    <scope>NUCLEOTIDE SEQUENCE [LARGE SCALE GENOMIC DNA]</scope>
    <source>
        <strain evidence="2 3">DSM 16097</strain>
    </source>
</reference>
<proteinExistence type="predicted"/>
<dbReference type="EMBL" id="QGGW01000004">
    <property type="protein sequence ID" value="PWK60664.1"/>
    <property type="molecule type" value="Genomic_DNA"/>
</dbReference>
<name>A0A316GJE6_9RHOB</name>
<dbReference type="Proteomes" id="UP000245708">
    <property type="component" value="Unassembled WGS sequence"/>
</dbReference>
<keyword evidence="1" id="KW-1133">Transmembrane helix</keyword>
<keyword evidence="1" id="KW-0812">Transmembrane</keyword>